<dbReference type="Proteomes" id="UP000467385">
    <property type="component" value="Chromosome"/>
</dbReference>
<sequence>MREPIRSDHRPTRMRPSAPSNCDTVITAPAAGIDQPSFRISQTSMNVTVTVCGIISSDDTAWIRQSIAEPRYGLASSRWVAASRDLRGGSATPTMLSRAAAAHATAGNSSPARMPCSASSGITKAPKAIPSGCAVWRTPIARPR</sequence>
<dbReference type="AlphaFoldDB" id="A0A7I7YC46"/>
<proteinExistence type="predicted"/>
<evidence type="ECO:0000256" key="1">
    <source>
        <dbReference type="SAM" id="MobiDB-lite"/>
    </source>
</evidence>
<organism evidence="2 3">
    <name type="scientific">Mycobacterium conspicuum</name>
    <dbReference type="NCBI Taxonomy" id="44010"/>
    <lineage>
        <taxon>Bacteria</taxon>
        <taxon>Bacillati</taxon>
        <taxon>Actinomycetota</taxon>
        <taxon>Actinomycetes</taxon>
        <taxon>Mycobacteriales</taxon>
        <taxon>Mycobacteriaceae</taxon>
        <taxon>Mycobacterium</taxon>
    </lineage>
</organism>
<feature type="compositionally biased region" description="Basic and acidic residues" evidence="1">
    <location>
        <begin position="1"/>
        <end position="11"/>
    </location>
</feature>
<accession>A0A7I7YC46</accession>
<dbReference type="EMBL" id="AP022613">
    <property type="protein sequence ID" value="BBZ38401.1"/>
    <property type="molecule type" value="Genomic_DNA"/>
</dbReference>
<feature type="region of interest" description="Disordered" evidence="1">
    <location>
        <begin position="1"/>
        <end position="21"/>
    </location>
</feature>
<protein>
    <submittedName>
        <fullName evidence="2">Uncharacterized protein</fullName>
    </submittedName>
</protein>
<gene>
    <name evidence="2" type="ORF">MCNS_14640</name>
</gene>
<feature type="compositionally biased region" description="Low complexity" evidence="1">
    <location>
        <begin position="101"/>
        <end position="112"/>
    </location>
</feature>
<evidence type="ECO:0000313" key="3">
    <source>
        <dbReference type="Proteomes" id="UP000467385"/>
    </source>
</evidence>
<name>A0A7I7YC46_9MYCO</name>
<evidence type="ECO:0000313" key="2">
    <source>
        <dbReference type="EMBL" id="BBZ38401.1"/>
    </source>
</evidence>
<feature type="region of interest" description="Disordered" evidence="1">
    <location>
        <begin position="101"/>
        <end position="123"/>
    </location>
</feature>
<keyword evidence="3" id="KW-1185">Reference proteome</keyword>
<reference evidence="2 3" key="1">
    <citation type="journal article" date="2019" name="Emerg. Microbes Infect.">
        <title>Comprehensive subspecies identification of 175 nontuberculous mycobacteria species based on 7547 genomic profiles.</title>
        <authorList>
            <person name="Matsumoto Y."/>
            <person name="Kinjo T."/>
            <person name="Motooka D."/>
            <person name="Nabeya D."/>
            <person name="Jung N."/>
            <person name="Uechi K."/>
            <person name="Horii T."/>
            <person name="Iida T."/>
            <person name="Fujita J."/>
            <person name="Nakamura S."/>
        </authorList>
    </citation>
    <scope>NUCLEOTIDE SEQUENCE [LARGE SCALE GENOMIC DNA]</scope>
    <source>
        <strain evidence="2 3">JCM 14738</strain>
    </source>
</reference>